<feature type="compositionally biased region" description="Polar residues" evidence="1">
    <location>
        <begin position="235"/>
        <end position="251"/>
    </location>
</feature>
<reference evidence="2" key="1">
    <citation type="submission" date="2021-02" db="EMBL/GenBank/DDBJ databases">
        <authorList>
            <person name="Nowell W R."/>
        </authorList>
    </citation>
    <scope>NUCLEOTIDE SEQUENCE</scope>
</reference>
<evidence type="ECO:0000313" key="2">
    <source>
        <dbReference type="EMBL" id="CAF0953077.1"/>
    </source>
</evidence>
<feature type="region of interest" description="Disordered" evidence="1">
    <location>
        <begin position="226"/>
        <end position="251"/>
    </location>
</feature>
<feature type="compositionally biased region" description="Polar residues" evidence="1">
    <location>
        <begin position="573"/>
        <end position="582"/>
    </location>
</feature>
<dbReference type="Proteomes" id="UP000663829">
    <property type="component" value="Unassembled WGS sequence"/>
</dbReference>
<feature type="region of interest" description="Disordered" evidence="1">
    <location>
        <begin position="471"/>
        <end position="495"/>
    </location>
</feature>
<name>A0A814DE04_9BILA</name>
<feature type="compositionally biased region" description="Low complexity" evidence="1">
    <location>
        <begin position="437"/>
        <end position="447"/>
    </location>
</feature>
<sequence>MSNTHAKNEQQTFLTALPDGNERKEIENTRILISAEENDDDLDIDIKTSSSDTDDNDEVNSMMNNEQHKAPDTIQEQHKNSLQIVQTNDGYRKSEDTDVLPIFNEHNTTIIPRSLYDYAATVHEMFESPRYSKLHHDVSTVLGSADPPPGFGFLHPRFYYLEQKRPVPMQPLKVWRGYNGHVYFEPIKCTRLENERETASVNMNDTPLEIDKNSKRRSLAHNIHTHQQQIKRSHSTLSPQKQKTTVGTCSNMSTHDVPLTIKKEKVLISNQSTTTYYEHQRRQNLNSQFSNHSLPNDVCVGVDETLSIIESSSKLNNNTLETFIQEELNESMWQSVKSCAPTKTKPTSKRSKHLIEDAQNTQQEQSIQDSTVYHRQVLPNIKAIPKYKNVYKGLAYKEGKKLSNNNFENDASKPLVSYNLAPAYTSFETNVYKDKSQQQQNSLSSPSKEQPTTAVYDIKEIRKRIIKGTTLPYRPSHSTSNRIRGDGVGSETSTSVSGVKVKGKLIAKTPLLNDYGFLQSSHTSINMTTPDSNHKQLSLTDVANITSPLKTKTPRAHKNNSVTNRSRTHHTTPIHSQQQSSVFSLTPRFNTVGETTIVF</sequence>
<evidence type="ECO:0000313" key="4">
    <source>
        <dbReference type="Proteomes" id="UP000663829"/>
    </source>
</evidence>
<feature type="region of interest" description="Disordered" evidence="1">
    <location>
        <begin position="433"/>
        <end position="454"/>
    </location>
</feature>
<protein>
    <submittedName>
        <fullName evidence="2">Uncharacterized protein</fullName>
    </submittedName>
</protein>
<accession>A0A814DE04</accession>
<dbReference type="AlphaFoldDB" id="A0A814DE04"/>
<keyword evidence="4" id="KW-1185">Reference proteome</keyword>
<feature type="region of interest" description="Disordered" evidence="1">
    <location>
        <begin position="551"/>
        <end position="582"/>
    </location>
</feature>
<dbReference type="EMBL" id="CAJNOQ010002343">
    <property type="protein sequence ID" value="CAF0953077.1"/>
    <property type="molecule type" value="Genomic_DNA"/>
</dbReference>
<organism evidence="2 4">
    <name type="scientific">Didymodactylos carnosus</name>
    <dbReference type="NCBI Taxonomy" id="1234261"/>
    <lineage>
        <taxon>Eukaryota</taxon>
        <taxon>Metazoa</taxon>
        <taxon>Spiralia</taxon>
        <taxon>Gnathifera</taxon>
        <taxon>Rotifera</taxon>
        <taxon>Eurotatoria</taxon>
        <taxon>Bdelloidea</taxon>
        <taxon>Philodinida</taxon>
        <taxon>Philodinidae</taxon>
        <taxon>Didymodactylos</taxon>
    </lineage>
</organism>
<dbReference type="EMBL" id="CAJOBC010002342">
    <property type="protein sequence ID" value="CAF3728547.1"/>
    <property type="molecule type" value="Genomic_DNA"/>
</dbReference>
<proteinExistence type="predicted"/>
<dbReference type="OrthoDB" id="10032693at2759"/>
<dbReference type="Proteomes" id="UP000681722">
    <property type="component" value="Unassembled WGS sequence"/>
</dbReference>
<evidence type="ECO:0000256" key="1">
    <source>
        <dbReference type="SAM" id="MobiDB-lite"/>
    </source>
</evidence>
<gene>
    <name evidence="2" type="ORF">GPM918_LOCUS11352</name>
    <name evidence="3" type="ORF">SRO942_LOCUS11351</name>
</gene>
<comment type="caution">
    <text evidence="2">The sequence shown here is derived from an EMBL/GenBank/DDBJ whole genome shotgun (WGS) entry which is preliminary data.</text>
</comment>
<evidence type="ECO:0000313" key="3">
    <source>
        <dbReference type="EMBL" id="CAF3728547.1"/>
    </source>
</evidence>